<dbReference type="Pfam" id="PF24665">
    <property type="entry name" value="DUF7652"/>
    <property type="match status" value="1"/>
</dbReference>
<dbReference type="GO" id="GO:0005886">
    <property type="term" value="C:plasma membrane"/>
    <property type="evidence" value="ECO:0007669"/>
    <property type="project" value="TreeGrafter"/>
</dbReference>
<dbReference type="PANTHER" id="PTHR11640:SF134">
    <property type="entry name" value="ECHINOID, ISOFORM A-RELATED"/>
    <property type="match status" value="1"/>
</dbReference>
<evidence type="ECO:0000256" key="7">
    <source>
        <dbReference type="SAM" id="Phobius"/>
    </source>
</evidence>
<dbReference type="InterPro" id="IPR056069">
    <property type="entry name" value="DUF7652"/>
</dbReference>
<evidence type="ECO:0000313" key="11">
    <source>
        <dbReference type="WBParaSite" id="sdigi.contig154.g5327.t1"/>
    </source>
</evidence>
<dbReference type="InterPro" id="IPR003961">
    <property type="entry name" value="FN3_dom"/>
</dbReference>
<dbReference type="SUPFAM" id="SSF48726">
    <property type="entry name" value="Immunoglobulin"/>
    <property type="match status" value="6"/>
</dbReference>
<dbReference type="SMART" id="SM00409">
    <property type="entry name" value="IG"/>
    <property type="match status" value="7"/>
</dbReference>
<feature type="region of interest" description="Disordered" evidence="6">
    <location>
        <begin position="1070"/>
        <end position="1090"/>
    </location>
</feature>
<dbReference type="WBParaSite" id="sdigi.contig154.g5327.t1">
    <property type="protein sequence ID" value="sdigi.contig154.g5327.t1"/>
    <property type="gene ID" value="sdigi.contig154.g5327"/>
</dbReference>
<dbReference type="InterPro" id="IPR003598">
    <property type="entry name" value="Ig_sub2"/>
</dbReference>
<dbReference type="Proteomes" id="UP000887581">
    <property type="component" value="Unplaced"/>
</dbReference>
<dbReference type="CDD" id="cd00063">
    <property type="entry name" value="FN3"/>
    <property type="match status" value="1"/>
</dbReference>
<feature type="domain" description="Ig-like" evidence="8">
    <location>
        <begin position="13"/>
        <end position="113"/>
    </location>
</feature>
<keyword evidence="2 7" id="KW-0472">Membrane</keyword>
<keyword evidence="4" id="KW-0325">Glycoprotein</keyword>
<dbReference type="InterPro" id="IPR036116">
    <property type="entry name" value="FN3_sf"/>
</dbReference>
<feature type="domain" description="Ig-like" evidence="8">
    <location>
        <begin position="688"/>
        <end position="787"/>
    </location>
</feature>
<evidence type="ECO:0000259" key="8">
    <source>
        <dbReference type="PROSITE" id="PS50835"/>
    </source>
</evidence>
<feature type="domain" description="Ig-like" evidence="8">
    <location>
        <begin position="307"/>
        <end position="469"/>
    </location>
</feature>
<dbReference type="PROSITE" id="PS50853">
    <property type="entry name" value="FN3"/>
    <property type="match status" value="1"/>
</dbReference>
<dbReference type="InterPro" id="IPR007110">
    <property type="entry name" value="Ig-like_dom"/>
</dbReference>
<evidence type="ECO:0000256" key="5">
    <source>
        <dbReference type="ARBA" id="ARBA00023319"/>
    </source>
</evidence>
<feature type="compositionally biased region" description="Polar residues" evidence="6">
    <location>
        <begin position="1081"/>
        <end position="1090"/>
    </location>
</feature>
<keyword evidence="7" id="KW-0812">Transmembrane</keyword>
<keyword evidence="5" id="KW-0393">Immunoglobulin domain</keyword>
<keyword evidence="7" id="KW-1133">Transmembrane helix</keyword>
<evidence type="ECO:0000256" key="3">
    <source>
        <dbReference type="ARBA" id="ARBA00023157"/>
    </source>
</evidence>
<dbReference type="InterPro" id="IPR013783">
    <property type="entry name" value="Ig-like_fold"/>
</dbReference>
<dbReference type="GO" id="GO:0005911">
    <property type="term" value="C:cell-cell junction"/>
    <property type="evidence" value="ECO:0007669"/>
    <property type="project" value="TreeGrafter"/>
</dbReference>
<feature type="transmembrane region" description="Helical" evidence="7">
    <location>
        <begin position="1029"/>
        <end position="1055"/>
    </location>
</feature>
<feature type="domain" description="Fibronectin type-III" evidence="9">
    <location>
        <begin position="822"/>
        <end position="919"/>
    </location>
</feature>
<dbReference type="SUPFAM" id="SSF49265">
    <property type="entry name" value="Fibronectin type III"/>
    <property type="match status" value="1"/>
</dbReference>
<protein>
    <submittedName>
        <fullName evidence="11">Uncharacterized protein</fullName>
    </submittedName>
</protein>
<evidence type="ECO:0000259" key="9">
    <source>
        <dbReference type="PROSITE" id="PS50853"/>
    </source>
</evidence>
<keyword evidence="10" id="KW-1185">Reference proteome</keyword>
<reference evidence="11" key="1">
    <citation type="submission" date="2022-11" db="UniProtKB">
        <authorList>
            <consortium name="WormBaseParasite"/>
        </authorList>
    </citation>
    <scope>IDENTIFICATION</scope>
</reference>
<comment type="subcellular location">
    <subcellularLocation>
        <location evidence="1">Membrane</location>
        <topology evidence="1">Single-pass type I membrane protein</topology>
    </subcellularLocation>
</comment>
<feature type="domain" description="Ig-like" evidence="8">
    <location>
        <begin position="484"/>
        <end position="552"/>
    </location>
</feature>
<accession>A0A915PGB6</accession>
<evidence type="ECO:0000256" key="2">
    <source>
        <dbReference type="ARBA" id="ARBA00023136"/>
    </source>
</evidence>
<dbReference type="CDD" id="cd00096">
    <property type="entry name" value="Ig"/>
    <property type="match status" value="1"/>
</dbReference>
<keyword evidence="3" id="KW-1015">Disulfide bond</keyword>
<proteinExistence type="predicted"/>
<evidence type="ECO:0000313" key="10">
    <source>
        <dbReference type="Proteomes" id="UP000887581"/>
    </source>
</evidence>
<dbReference type="InterPro" id="IPR003599">
    <property type="entry name" value="Ig_sub"/>
</dbReference>
<dbReference type="GO" id="GO:0098609">
    <property type="term" value="P:cell-cell adhesion"/>
    <property type="evidence" value="ECO:0007669"/>
    <property type="project" value="TreeGrafter"/>
</dbReference>
<evidence type="ECO:0000256" key="6">
    <source>
        <dbReference type="SAM" id="MobiDB-lite"/>
    </source>
</evidence>
<dbReference type="SMART" id="SM00408">
    <property type="entry name" value="IGc2"/>
    <property type="match status" value="6"/>
</dbReference>
<feature type="domain" description="Ig-like" evidence="8">
    <location>
        <begin position="573"/>
        <end position="683"/>
    </location>
</feature>
<organism evidence="10 11">
    <name type="scientific">Setaria digitata</name>
    <dbReference type="NCBI Taxonomy" id="48799"/>
    <lineage>
        <taxon>Eukaryota</taxon>
        <taxon>Metazoa</taxon>
        <taxon>Ecdysozoa</taxon>
        <taxon>Nematoda</taxon>
        <taxon>Chromadorea</taxon>
        <taxon>Rhabditida</taxon>
        <taxon>Spirurina</taxon>
        <taxon>Spiruromorpha</taxon>
        <taxon>Filarioidea</taxon>
        <taxon>Setariidae</taxon>
        <taxon>Setaria</taxon>
    </lineage>
</organism>
<dbReference type="AlphaFoldDB" id="A0A915PGB6"/>
<dbReference type="InterPro" id="IPR051275">
    <property type="entry name" value="Cell_adhesion_signaling"/>
</dbReference>
<feature type="domain" description="Ig-like" evidence="8">
    <location>
        <begin position="201"/>
        <end position="302"/>
    </location>
</feature>
<evidence type="ECO:0000256" key="4">
    <source>
        <dbReference type="ARBA" id="ARBA00023180"/>
    </source>
</evidence>
<dbReference type="PANTHER" id="PTHR11640">
    <property type="entry name" value="NEPHRIN"/>
    <property type="match status" value="1"/>
</dbReference>
<evidence type="ECO:0000256" key="1">
    <source>
        <dbReference type="ARBA" id="ARBA00004479"/>
    </source>
</evidence>
<dbReference type="SMART" id="SM00060">
    <property type="entry name" value="FN3"/>
    <property type="match status" value="1"/>
</dbReference>
<name>A0A915PGB6_9BILA</name>
<dbReference type="GO" id="GO:0050839">
    <property type="term" value="F:cell adhesion molecule binding"/>
    <property type="evidence" value="ECO:0007669"/>
    <property type="project" value="TreeGrafter"/>
</dbReference>
<dbReference type="Pfam" id="PF13927">
    <property type="entry name" value="Ig_3"/>
    <property type="match status" value="4"/>
</dbReference>
<dbReference type="PROSITE" id="PS50835">
    <property type="entry name" value="IG_LIKE"/>
    <property type="match status" value="6"/>
</dbReference>
<feature type="region of interest" description="Disordered" evidence="6">
    <location>
        <begin position="1183"/>
        <end position="1208"/>
    </location>
</feature>
<dbReference type="Gene3D" id="2.60.40.10">
    <property type="entry name" value="Immunoglobulins"/>
    <property type="match status" value="7"/>
</dbReference>
<dbReference type="InterPro" id="IPR036179">
    <property type="entry name" value="Ig-like_dom_sf"/>
</dbReference>
<sequence length="1222" mass="136535">MTPNKDSVFLTRPKTEPYYVTEGQEGPVMECSFAPEFRNRTRYEPSWTVVAGDLPRHLTRNGVSFSKQHYELLQTSGAYNLQIRNVVFRRDNGKFFCTVLDKESGAQYTVQANVVVVEQVTNKLVIGGGQYVYNRERMIVRPSVHPKCLFTDSCSQHLGHTNYPLYIHFVNIKPTFTKTSYDSCFISSERGPSIGPFHFEPEKPIITRQPSGAVEEGELVTIECQTTGGNPSPSFLWVFSNRSVVPEEWYHVRSSISPDRPSVSILQWRVNAEDNEAYLNCQIWNEALPKGEHKDASTTRLNVLYGPRVHAGPVRDYSVEEGERVELTCSADGNPAPSQFEWYHVASGERFAGTNWHFLAERKRGGDFRCTATNSIESGVDKLTLNVQYGPIVKVKEWINPAEGDSITLECTVDANPAASSVVWSGPNDITYEGSTFKIDSVQRTHSGNYTCTAVNILTIRSTKSGSVKRTGQAFTVIDVLRRPGQAIITTSNSVIAVGGETTLRCTATDVGSPEAEYRWLTPSSSGNHDERKAPVYTVEGATLADNGDYRCMPFNKIGNGVEGVFTLQVIEPSKITRFLPESLVINSGDTSVTLTCEAQGYPAPQFQWLKDGQVISNTDGSSHWIVNSEQRPNKCLKNDLCSITTVAFLNFLQPLTWNDKGNYSCKSNNGLQKFATSSMTLSVVHGPVILNERYPNDALAAADVGSTARIVCHVSARPEPKFVWLRNGSEIRDGHSRYVIRSGRLNDKIDEFQSILEIVDSMIYDYGPYICRTSNGNGQKEELVIKLQTKSKPQIPRNLQLISSLPTSLFIGWRPSFDGGEEQNFQFEYRKVNPRKGIPDSTEPLVIYIYGRNATYLTLYEDDETDLLSRPTFSSIPYMVYNISYLNPLSTYWFRVRARNLVGNSDWTPVTTATTSDVRECAAIPRPLTLYYNSVQQKIDFETKQLNGDLCVLLLFASGKNGQVIGSGSETEETSANWRVMDCFDQTPIYDVPSADYLKARLCHKTNLANCSAASEIIVSPTPLTSGWIYMVPLGAMVLLLFFILCFIIACCQIRRKFNCNNKKEKNFASNEKRNDASAPLSQSDTKNTLVHGSQTDSGIFTLGSTPNTNKSNGQSVQGTTQGFSTRIDVVTDQWNSNVEPFTCTNDPYLQEYSKQYQISPPLQNNKYDGFIDGFLSNDQELNEHRNSTDGPSTIIHDDHDSDETSYTANGTRRVMREIIV</sequence>